<dbReference type="PANTHER" id="PTHR46947:SF1">
    <property type="entry name" value="WD REPEAT-CONTAINING PROTEIN 73"/>
    <property type="match status" value="1"/>
</dbReference>
<feature type="region of interest" description="Disordered" evidence="1">
    <location>
        <begin position="222"/>
        <end position="253"/>
    </location>
</feature>
<sequence>MVWGCSLLSNLQWGYSGFRVRFECSEIDDCSRSALYTSKRVPVLSAVQSNGSIEGRATEINPPHQQVSVSHSEKSRSRTQTQEARRFVCSGEMEDSEFEDVLDEWFIESLTAYKDLHVYQLEHPTQVIEWTSGKTVCVAGFSSSKNELLELRLPLKLFAEENKGLCAERDFKVVHGGFSEGPVSCLRHVPGTRLIVTNDGRGTDLQVWDLGGEESDVIRRTGSVKGMESASKRGSRIAASASPSPQVLHGAESSSVQLTQLTSGQSLYKLETDSADPLNSLQFTGDAVFLAGCSNGKMYLADTRTPAAPLMSPPPPSSGQSVVWWTDASADPQQPSCRVVRLSSSGHAVVSDLRKLGEAACQAQLDVHGRPDNVTVSWAPRRNCISVSGFSGVVEIYDTRDWRTALRRAPPLFQHRGHAVSCQQTDGCDPVRITAHVWHPERPQTLLSTASDGSVHVWDWVEPDANRLESQSEPSIEQDQK</sequence>
<dbReference type="InterPro" id="IPR015943">
    <property type="entry name" value="WD40/YVTN_repeat-like_dom_sf"/>
</dbReference>
<evidence type="ECO:0000313" key="2">
    <source>
        <dbReference type="EMBL" id="KAF6734044.1"/>
    </source>
</evidence>
<dbReference type="AlphaFoldDB" id="A0A834FH84"/>
<dbReference type="GO" id="GO:0031122">
    <property type="term" value="P:cytoplasmic microtubule organization"/>
    <property type="evidence" value="ECO:0007669"/>
    <property type="project" value="TreeGrafter"/>
</dbReference>
<dbReference type="InterPro" id="IPR042795">
    <property type="entry name" value="Wdr73"/>
</dbReference>
<dbReference type="InterPro" id="IPR036322">
    <property type="entry name" value="WD40_repeat_dom_sf"/>
</dbReference>
<comment type="caution">
    <text evidence="2">The sequence shown here is derived from an EMBL/GenBank/DDBJ whole genome shotgun (WGS) entry which is preliminary data.</text>
</comment>
<accession>A0A834FH84</accession>
<evidence type="ECO:0000313" key="3">
    <source>
        <dbReference type="Proteomes" id="UP000646548"/>
    </source>
</evidence>
<organism evidence="2 3">
    <name type="scientific">Oryzias melastigma</name>
    <name type="common">Marine medaka</name>
    <dbReference type="NCBI Taxonomy" id="30732"/>
    <lineage>
        <taxon>Eukaryota</taxon>
        <taxon>Metazoa</taxon>
        <taxon>Chordata</taxon>
        <taxon>Craniata</taxon>
        <taxon>Vertebrata</taxon>
        <taxon>Euteleostomi</taxon>
        <taxon>Actinopterygii</taxon>
        <taxon>Neopterygii</taxon>
        <taxon>Teleostei</taxon>
        <taxon>Neoteleostei</taxon>
        <taxon>Acanthomorphata</taxon>
        <taxon>Ovalentaria</taxon>
        <taxon>Atherinomorphae</taxon>
        <taxon>Beloniformes</taxon>
        <taxon>Adrianichthyidae</taxon>
        <taxon>Oryziinae</taxon>
        <taxon>Oryzias</taxon>
    </lineage>
</organism>
<dbReference type="EMBL" id="WKFB01000145">
    <property type="protein sequence ID" value="KAF6734044.1"/>
    <property type="molecule type" value="Genomic_DNA"/>
</dbReference>
<dbReference type="SMART" id="SM00320">
    <property type="entry name" value="WD40"/>
    <property type="match status" value="4"/>
</dbReference>
<dbReference type="PANTHER" id="PTHR46947">
    <property type="entry name" value="WD REPEAT-CONTAINING PROTEIN 73"/>
    <property type="match status" value="1"/>
</dbReference>
<dbReference type="GO" id="GO:0005829">
    <property type="term" value="C:cytosol"/>
    <property type="evidence" value="ECO:0007669"/>
    <property type="project" value="TreeGrafter"/>
</dbReference>
<dbReference type="SUPFAM" id="SSF50978">
    <property type="entry name" value="WD40 repeat-like"/>
    <property type="match status" value="1"/>
</dbReference>
<dbReference type="GO" id="GO:0000922">
    <property type="term" value="C:spindle pole"/>
    <property type="evidence" value="ECO:0007669"/>
    <property type="project" value="TreeGrafter"/>
</dbReference>
<dbReference type="InterPro" id="IPR001680">
    <property type="entry name" value="WD40_rpt"/>
</dbReference>
<dbReference type="Gene3D" id="2.130.10.10">
    <property type="entry name" value="YVTN repeat-like/Quinoprotein amine dehydrogenase"/>
    <property type="match status" value="1"/>
</dbReference>
<evidence type="ECO:0000256" key="1">
    <source>
        <dbReference type="SAM" id="MobiDB-lite"/>
    </source>
</evidence>
<dbReference type="Pfam" id="PF00400">
    <property type="entry name" value="WD40"/>
    <property type="match status" value="1"/>
</dbReference>
<dbReference type="Proteomes" id="UP000646548">
    <property type="component" value="Unassembled WGS sequence"/>
</dbReference>
<reference evidence="2" key="1">
    <citation type="journal article" name="BMC Genomics">
        <title>Long-read sequencing and de novo genome assembly of marine medaka (Oryzias melastigma).</title>
        <authorList>
            <person name="Liang P."/>
            <person name="Saqib H.S.A."/>
            <person name="Ni X."/>
            <person name="Shen Y."/>
        </authorList>
    </citation>
    <scope>NUCLEOTIDE SEQUENCE</scope>
    <source>
        <strain evidence="2">Bigg-433</strain>
    </source>
</reference>
<protein>
    <submittedName>
        <fullName evidence="2">WD repeat-containing protein 73</fullName>
    </submittedName>
</protein>
<name>A0A834FH84_ORYME</name>
<gene>
    <name evidence="2" type="ORF">FQA47_011422</name>
</gene>
<feature type="region of interest" description="Disordered" evidence="1">
    <location>
        <begin position="54"/>
        <end position="82"/>
    </location>
</feature>
<proteinExistence type="predicted"/>